<organism evidence="2 3">
    <name type="scientific">Aedoeadaptatus coxii</name>
    <dbReference type="NCBI Taxonomy" id="755172"/>
    <lineage>
        <taxon>Bacteria</taxon>
        <taxon>Bacillati</taxon>
        <taxon>Bacillota</taxon>
        <taxon>Tissierellia</taxon>
        <taxon>Tissierellales</taxon>
        <taxon>Peptoniphilaceae</taxon>
        <taxon>Aedoeadaptatus</taxon>
    </lineage>
</organism>
<dbReference type="Proteomes" id="UP000070442">
    <property type="component" value="Unassembled WGS sequence"/>
</dbReference>
<name>A0A134ABV3_9FIRM</name>
<sequence length="59" mass="6968">MFCYCPLYLLDRECGGNFQYVGGVKDCSNCFIPHTVKGYDYINDRLREEIEKRKKTHAE</sequence>
<protein>
    <recommendedName>
        <fullName evidence="1">Cysteine-rich small domain-containing protein</fullName>
    </recommendedName>
</protein>
<dbReference type="PATRIC" id="fig|755172.3.peg.1660"/>
<evidence type="ECO:0000313" key="3">
    <source>
        <dbReference type="Proteomes" id="UP000070442"/>
    </source>
</evidence>
<gene>
    <name evidence="2" type="ORF">HMPREF1863_01699</name>
</gene>
<evidence type="ECO:0000259" key="1">
    <source>
        <dbReference type="Pfam" id="PF04071"/>
    </source>
</evidence>
<feature type="domain" description="Cysteine-rich small" evidence="1">
    <location>
        <begin position="2"/>
        <end position="56"/>
    </location>
</feature>
<proteinExistence type="predicted"/>
<dbReference type="AlphaFoldDB" id="A0A134ABV3"/>
<dbReference type="InterPro" id="IPR007212">
    <property type="entry name" value="Zf-like"/>
</dbReference>
<dbReference type="EMBL" id="LSDG01000045">
    <property type="protein sequence ID" value="KXB65191.1"/>
    <property type="molecule type" value="Genomic_DNA"/>
</dbReference>
<comment type="caution">
    <text evidence="2">The sequence shown here is derived from an EMBL/GenBank/DDBJ whole genome shotgun (WGS) entry which is preliminary data.</text>
</comment>
<keyword evidence="3" id="KW-1185">Reference proteome</keyword>
<accession>A0A134ABV3</accession>
<dbReference type="Pfam" id="PF04071">
    <property type="entry name" value="zf-like"/>
    <property type="match status" value="1"/>
</dbReference>
<reference evidence="3" key="1">
    <citation type="submission" date="2016-01" db="EMBL/GenBank/DDBJ databases">
        <authorList>
            <person name="Mitreva M."/>
            <person name="Pepin K.H."/>
            <person name="Mihindukulasuriya K.A."/>
            <person name="Fulton R."/>
            <person name="Fronick C."/>
            <person name="O'Laughlin M."/>
            <person name="Miner T."/>
            <person name="Herter B."/>
            <person name="Rosa B.A."/>
            <person name="Cordes M."/>
            <person name="Tomlinson C."/>
            <person name="Wollam A."/>
            <person name="Palsikar V.B."/>
            <person name="Mardis E.R."/>
            <person name="Wilson R.K."/>
        </authorList>
    </citation>
    <scope>NUCLEOTIDE SEQUENCE [LARGE SCALE GENOMIC DNA]</scope>
    <source>
        <strain evidence="3">DNF00729</strain>
    </source>
</reference>
<dbReference type="STRING" id="755172.HMPREF1863_01699"/>
<evidence type="ECO:0000313" key="2">
    <source>
        <dbReference type="EMBL" id="KXB65191.1"/>
    </source>
</evidence>